<feature type="chain" id="PRO_5032503819" description="Fe/B12 periplasmic-binding domain-containing protein" evidence="1">
    <location>
        <begin position="24"/>
        <end position="137"/>
    </location>
</feature>
<evidence type="ECO:0000313" key="3">
    <source>
        <dbReference type="Proteomes" id="UP000533429"/>
    </source>
</evidence>
<dbReference type="SUPFAM" id="SSF53807">
    <property type="entry name" value="Helical backbone' metal receptor"/>
    <property type="match status" value="1"/>
</dbReference>
<dbReference type="Proteomes" id="UP000533429">
    <property type="component" value="Unassembled WGS sequence"/>
</dbReference>
<feature type="signal peptide" evidence="1">
    <location>
        <begin position="1"/>
        <end position="23"/>
    </location>
</feature>
<gene>
    <name evidence="2" type="ORF">HWA77_03710</name>
</gene>
<proteinExistence type="predicted"/>
<dbReference type="AlphaFoldDB" id="A0A850QWD8"/>
<comment type="caution">
    <text evidence="2">The sequence shown here is derived from an EMBL/GenBank/DDBJ whole genome shotgun (WGS) entry which is preliminary data.</text>
</comment>
<keyword evidence="1" id="KW-0732">Signal</keyword>
<evidence type="ECO:0000256" key="1">
    <source>
        <dbReference type="SAM" id="SignalP"/>
    </source>
</evidence>
<organism evidence="2 3">
    <name type="scientific">Photobacterium damselae subsp. damselae</name>
    <name type="common">Listonella damsela</name>
    <dbReference type="NCBI Taxonomy" id="85581"/>
    <lineage>
        <taxon>Bacteria</taxon>
        <taxon>Pseudomonadati</taxon>
        <taxon>Pseudomonadota</taxon>
        <taxon>Gammaproteobacteria</taxon>
        <taxon>Vibrionales</taxon>
        <taxon>Vibrionaceae</taxon>
        <taxon>Photobacterium</taxon>
    </lineage>
</organism>
<dbReference type="Gene3D" id="3.40.50.1980">
    <property type="entry name" value="Nitrogenase molybdenum iron protein domain"/>
    <property type="match status" value="1"/>
</dbReference>
<name>A0A850QWD8_PHODD</name>
<protein>
    <recommendedName>
        <fullName evidence="4">Fe/B12 periplasmic-binding domain-containing protein</fullName>
    </recommendedName>
</protein>
<evidence type="ECO:0000313" key="2">
    <source>
        <dbReference type="EMBL" id="NVO99310.1"/>
    </source>
</evidence>
<feature type="non-terminal residue" evidence="2">
    <location>
        <position position="137"/>
    </location>
</feature>
<reference evidence="2 3" key="1">
    <citation type="submission" date="2020-06" db="EMBL/GenBank/DDBJ databases">
        <title>Photobacterium damselae subsp. damselae comparative genomics.</title>
        <authorList>
            <person name="Osorio C.R."/>
        </authorList>
    </citation>
    <scope>NUCLEOTIDE SEQUENCE [LARGE SCALE GENOMIC DNA]</scope>
    <source>
        <strain evidence="2 3">TW250/03</strain>
    </source>
</reference>
<dbReference type="EMBL" id="JABXOR010000235">
    <property type="protein sequence ID" value="NVO99310.1"/>
    <property type="molecule type" value="Genomic_DNA"/>
</dbReference>
<sequence>MNKKIIGFCFAFILGLNPVNALAITVTDMMQNQVSIDTPPKRAAIATVPIASLLISLTDQPEHLVGVHPFAKETLLDGTLGQHYPQLHTLKTDVIARNFTPNTDVFLAFHVDLVVSCPHLSPTLFKRIQAGYIPTIT</sequence>
<evidence type="ECO:0008006" key="4">
    <source>
        <dbReference type="Google" id="ProtNLM"/>
    </source>
</evidence>
<accession>A0A850QWD8</accession>